<protein>
    <recommendedName>
        <fullName evidence="4">HNH nuclease domain-containing protein</fullName>
    </recommendedName>
</protein>
<feature type="compositionally biased region" description="Polar residues" evidence="1">
    <location>
        <begin position="1"/>
        <end position="22"/>
    </location>
</feature>
<sequence length="432" mass="49402">MFVPSYGTQHSLASKDAPNNGTEPKIHQPSIQLFPENVPLPLTNFDGADSTLWHSAYEYCRQMEAEAGEDEKLLMYSRVLGYMILEAPSTSGRTFISREIVECIAKKEDANLLAEFYVYYIFGISDFILRRASHVQPDTFPKHSVNRPTDEFADNEIEHHIDNEYVRVAPEAEPTDEITSRRSALHRDGFSCMLSGLPDEECFEKMTTPQAKACMGDRPFNLTLTRLCLVIPPSVNWDLNPEEYGYPTVCRYDMRKYEIMKAYQLDIQTAHSKSLGSIVKGFSGIDVAVELSGDKAYRLSNALTLTMLAREFFYRLYLWFEEVPLTSAFLSQETPNTYTVLTLRRCGVMEDIPKPHVFTFTTSTDMPLPDPRFLRFHASICRVAHLANVYSFFGKVARYRDGMEPDGTSADFWLHTSFMLSQQIVGRRHWSV</sequence>
<evidence type="ECO:0008006" key="4">
    <source>
        <dbReference type="Google" id="ProtNLM"/>
    </source>
</evidence>
<evidence type="ECO:0000313" key="2">
    <source>
        <dbReference type="EMBL" id="PPQ81162.1"/>
    </source>
</evidence>
<comment type="caution">
    <text evidence="2">The sequence shown here is derived from an EMBL/GenBank/DDBJ whole genome shotgun (WGS) entry which is preliminary data.</text>
</comment>
<dbReference type="EMBL" id="NHYD01003278">
    <property type="protein sequence ID" value="PPQ81162.1"/>
    <property type="molecule type" value="Genomic_DNA"/>
</dbReference>
<dbReference type="InParanoid" id="A0A409WRN6"/>
<reference evidence="2 3" key="1">
    <citation type="journal article" date="2018" name="Evol. Lett.">
        <title>Horizontal gene cluster transfer increased hallucinogenic mushroom diversity.</title>
        <authorList>
            <person name="Reynolds H.T."/>
            <person name="Vijayakumar V."/>
            <person name="Gluck-Thaler E."/>
            <person name="Korotkin H.B."/>
            <person name="Matheny P.B."/>
            <person name="Slot J.C."/>
        </authorList>
    </citation>
    <scope>NUCLEOTIDE SEQUENCE [LARGE SCALE GENOMIC DNA]</scope>
    <source>
        <strain evidence="2 3">2631</strain>
    </source>
</reference>
<evidence type="ECO:0000313" key="3">
    <source>
        <dbReference type="Proteomes" id="UP000283269"/>
    </source>
</evidence>
<accession>A0A409WRN6</accession>
<dbReference type="Proteomes" id="UP000283269">
    <property type="component" value="Unassembled WGS sequence"/>
</dbReference>
<proteinExistence type="predicted"/>
<dbReference type="STRING" id="93625.A0A409WRN6"/>
<dbReference type="OrthoDB" id="2104739at2759"/>
<gene>
    <name evidence="2" type="ORF">CVT25_015189</name>
</gene>
<name>A0A409WRN6_PSICY</name>
<keyword evidence="3" id="KW-1185">Reference proteome</keyword>
<evidence type="ECO:0000256" key="1">
    <source>
        <dbReference type="SAM" id="MobiDB-lite"/>
    </source>
</evidence>
<dbReference type="AlphaFoldDB" id="A0A409WRN6"/>
<organism evidence="2 3">
    <name type="scientific">Psilocybe cyanescens</name>
    <dbReference type="NCBI Taxonomy" id="93625"/>
    <lineage>
        <taxon>Eukaryota</taxon>
        <taxon>Fungi</taxon>
        <taxon>Dikarya</taxon>
        <taxon>Basidiomycota</taxon>
        <taxon>Agaricomycotina</taxon>
        <taxon>Agaricomycetes</taxon>
        <taxon>Agaricomycetidae</taxon>
        <taxon>Agaricales</taxon>
        <taxon>Agaricineae</taxon>
        <taxon>Strophariaceae</taxon>
        <taxon>Psilocybe</taxon>
    </lineage>
</organism>
<feature type="region of interest" description="Disordered" evidence="1">
    <location>
        <begin position="1"/>
        <end position="27"/>
    </location>
</feature>